<dbReference type="AlphaFoldDB" id="A0A9D2MEC3"/>
<evidence type="ECO:0008006" key="8">
    <source>
        <dbReference type="Google" id="ProtNLM"/>
    </source>
</evidence>
<keyword evidence="4 5" id="KW-0472">Membrane</keyword>
<dbReference type="PANTHER" id="PTHR43823:SF4">
    <property type="entry name" value="SPORULATION PROTEIN YKVU"/>
    <property type="match status" value="1"/>
</dbReference>
<dbReference type="InterPro" id="IPR051327">
    <property type="entry name" value="MATE_MepA_subfamily"/>
</dbReference>
<dbReference type="Gene3D" id="3.30.565.10">
    <property type="entry name" value="Histidine kinase-like ATPase, C-terminal domain"/>
    <property type="match status" value="1"/>
</dbReference>
<feature type="transmembrane region" description="Helical" evidence="5">
    <location>
        <begin position="20"/>
        <end position="43"/>
    </location>
</feature>
<dbReference type="GO" id="GO:0015297">
    <property type="term" value="F:antiporter activity"/>
    <property type="evidence" value="ECO:0007669"/>
    <property type="project" value="InterPro"/>
</dbReference>
<evidence type="ECO:0000256" key="2">
    <source>
        <dbReference type="ARBA" id="ARBA00022692"/>
    </source>
</evidence>
<dbReference type="Proteomes" id="UP000824211">
    <property type="component" value="Unassembled WGS sequence"/>
</dbReference>
<proteinExistence type="predicted"/>
<feature type="transmembrane region" description="Helical" evidence="5">
    <location>
        <begin position="326"/>
        <end position="346"/>
    </location>
</feature>
<evidence type="ECO:0000256" key="5">
    <source>
        <dbReference type="SAM" id="Phobius"/>
    </source>
</evidence>
<feature type="transmembrane region" description="Helical" evidence="5">
    <location>
        <begin position="193"/>
        <end position="218"/>
    </location>
</feature>
<evidence type="ECO:0000256" key="3">
    <source>
        <dbReference type="ARBA" id="ARBA00022989"/>
    </source>
</evidence>
<feature type="transmembrane region" description="Helical" evidence="5">
    <location>
        <begin position="422"/>
        <end position="441"/>
    </location>
</feature>
<protein>
    <recommendedName>
        <fullName evidence="8">MATE family efflux transporter</fullName>
    </recommendedName>
</protein>
<dbReference type="Pfam" id="PF01554">
    <property type="entry name" value="MatE"/>
    <property type="match status" value="2"/>
</dbReference>
<feature type="transmembrane region" description="Helical" evidence="5">
    <location>
        <begin position="272"/>
        <end position="293"/>
    </location>
</feature>
<dbReference type="PANTHER" id="PTHR43823">
    <property type="entry name" value="SPORULATION PROTEIN YKVU"/>
    <property type="match status" value="1"/>
</dbReference>
<keyword evidence="2 5" id="KW-0812">Transmembrane</keyword>
<feature type="transmembrane region" description="Helical" evidence="5">
    <location>
        <begin position="63"/>
        <end position="80"/>
    </location>
</feature>
<sequence>MPEVKTERRAAMQFAKSAYWYFLFWGICSALGTTLSTLIDAILVGNIVGSDGLAVTSIATPVFLVYALLGMTLGVGANVYIGRSLGASDVENANLTFHRVLLVGLAVGLVCLAIVLPFRERMLDFLGAEGDLRPLARQYLTVVFGSAPVFVLYHIMSASVRTDSDPKLAAASSAVVVVVNLTLDIFFMQVLGWGIVGASTALCIAEGLGLVVLLFHFARKSALLKLGLKLPRLEDIERFVTNGFGVGSACIFQAVVMFTFNTLLLATDSEHGVTYVAIFGVIYTMSTIPAAVFDGAGNAISTVVSIFAGERDSESMLVTMRLGLKIVLGGGVLVGLAFVGFAPQLVRFFGISDPAALAAAVPAVRLYTICLLFMGINSLSTAFWQAIGRAKLAGGMSLVRNFALMMVLGWVLIPWLHLTGLSLTYVLAEALCLVGVGVIHLRSGSPTYVEKKYCTAGKSFEKVYAISTESINEVADDLEHVCDEWQIDYKQAFFIHLIAEELILNIIKFGLKDTHKGRSIAIKLMDNQGEVILRIRDNVHTYNPFDSEGDDIDNAVIHLITQKTHYYNYQRKLIFNYLYLIL</sequence>
<feature type="transmembrane region" description="Helical" evidence="5">
    <location>
        <begin position="100"/>
        <end position="118"/>
    </location>
</feature>
<organism evidence="6 7">
    <name type="scientific">Candidatus Faecalibacterium faecipullorum</name>
    <dbReference type="NCBI Taxonomy" id="2838578"/>
    <lineage>
        <taxon>Bacteria</taxon>
        <taxon>Bacillati</taxon>
        <taxon>Bacillota</taxon>
        <taxon>Clostridia</taxon>
        <taxon>Eubacteriales</taxon>
        <taxon>Oscillospiraceae</taxon>
        <taxon>Faecalibacterium</taxon>
    </lineage>
</organism>
<dbReference type="GO" id="GO:0042910">
    <property type="term" value="F:xenobiotic transmembrane transporter activity"/>
    <property type="evidence" value="ECO:0007669"/>
    <property type="project" value="InterPro"/>
</dbReference>
<reference evidence="6" key="2">
    <citation type="submission" date="2021-04" db="EMBL/GenBank/DDBJ databases">
        <authorList>
            <person name="Gilroy R."/>
        </authorList>
    </citation>
    <scope>NUCLEOTIDE SEQUENCE</scope>
    <source>
        <strain evidence="6">ChiHjej9B8-13557</strain>
    </source>
</reference>
<feature type="transmembrane region" description="Helical" evidence="5">
    <location>
        <begin position="366"/>
        <end position="386"/>
    </location>
</feature>
<accession>A0A9D2MEC3</accession>
<dbReference type="InterPro" id="IPR002528">
    <property type="entry name" value="MATE_fam"/>
</dbReference>
<feature type="transmembrane region" description="Helical" evidence="5">
    <location>
        <begin position="168"/>
        <end position="187"/>
    </location>
</feature>
<evidence type="ECO:0000313" key="6">
    <source>
        <dbReference type="EMBL" id="HJB59117.1"/>
    </source>
</evidence>
<dbReference type="EMBL" id="DWXX01000096">
    <property type="protein sequence ID" value="HJB59117.1"/>
    <property type="molecule type" value="Genomic_DNA"/>
</dbReference>
<comment type="caution">
    <text evidence="6">The sequence shown here is derived from an EMBL/GenBank/DDBJ whole genome shotgun (WGS) entry which is preliminary data.</text>
</comment>
<dbReference type="GO" id="GO:0016020">
    <property type="term" value="C:membrane"/>
    <property type="evidence" value="ECO:0007669"/>
    <property type="project" value="UniProtKB-SubCell"/>
</dbReference>
<comment type="subcellular location">
    <subcellularLocation>
        <location evidence="1">Membrane</location>
        <topology evidence="1">Multi-pass membrane protein</topology>
    </subcellularLocation>
</comment>
<dbReference type="InterPro" id="IPR036890">
    <property type="entry name" value="HATPase_C_sf"/>
</dbReference>
<reference evidence="6" key="1">
    <citation type="journal article" date="2021" name="PeerJ">
        <title>Extensive microbial diversity within the chicken gut microbiome revealed by metagenomics and culture.</title>
        <authorList>
            <person name="Gilroy R."/>
            <person name="Ravi A."/>
            <person name="Getino M."/>
            <person name="Pursley I."/>
            <person name="Horton D.L."/>
            <person name="Alikhan N.F."/>
            <person name="Baker D."/>
            <person name="Gharbi K."/>
            <person name="Hall N."/>
            <person name="Watson M."/>
            <person name="Adriaenssens E.M."/>
            <person name="Foster-Nyarko E."/>
            <person name="Jarju S."/>
            <person name="Secka A."/>
            <person name="Antonio M."/>
            <person name="Oren A."/>
            <person name="Chaudhuri R.R."/>
            <person name="La Ragione R."/>
            <person name="Hildebrand F."/>
            <person name="Pallen M.J."/>
        </authorList>
    </citation>
    <scope>NUCLEOTIDE SEQUENCE</scope>
    <source>
        <strain evidence="6">ChiHjej9B8-13557</strain>
    </source>
</reference>
<evidence type="ECO:0000313" key="7">
    <source>
        <dbReference type="Proteomes" id="UP000824211"/>
    </source>
</evidence>
<keyword evidence="3 5" id="KW-1133">Transmembrane helix</keyword>
<feature type="transmembrane region" description="Helical" evidence="5">
    <location>
        <begin position="138"/>
        <end position="156"/>
    </location>
</feature>
<name>A0A9D2MEC3_9FIRM</name>
<feature type="transmembrane region" description="Helical" evidence="5">
    <location>
        <begin position="239"/>
        <end position="260"/>
    </location>
</feature>
<feature type="transmembrane region" description="Helical" evidence="5">
    <location>
        <begin position="398"/>
        <end position="416"/>
    </location>
</feature>
<evidence type="ECO:0000256" key="4">
    <source>
        <dbReference type="ARBA" id="ARBA00023136"/>
    </source>
</evidence>
<evidence type="ECO:0000256" key="1">
    <source>
        <dbReference type="ARBA" id="ARBA00004141"/>
    </source>
</evidence>
<gene>
    <name evidence="6" type="ORF">H9771_05610</name>
</gene>